<protein>
    <submittedName>
        <fullName evidence="1">Uncharacterized protein</fullName>
    </submittedName>
</protein>
<evidence type="ECO:0000313" key="1">
    <source>
        <dbReference type="EMBL" id="CAL1592770.1"/>
    </source>
</evidence>
<evidence type="ECO:0000313" key="2">
    <source>
        <dbReference type="Proteomes" id="UP001497482"/>
    </source>
</evidence>
<dbReference type="Proteomes" id="UP001497482">
    <property type="component" value="Chromosome 2"/>
</dbReference>
<accession>A0AAV2KXL9</accession>
<name>A0AAV2KXL9_KNICA</name>
<organism evidence="1 2">
    <name type="scientific">Knipowitschia caucasica</name>
    <name type="common">Caucasian dwarf goby</name>
    <name type="synonym">Pomatoschistus caucasicus</name>
    <dbReference type="NCBI Taxonomy" id="637954"/>
    <lineage>
        <taxon>Eukaryota</taxon>
        <taxon>Metazoa</taxon>
        <taxon>Chordata</taxon>
        <taxon>Craniata</taxon>
        <taxon>Vertebrata</taxon>
        <taxon>Euteleostomi</taxon>
        <taxon>Actinopterygii</taxon>
        <taxon>Neopterygii</taxon>
        <taxon>Teleostei</taxon>
        <taxon>Neoteleostei</taxon>
        <taxon>Acanthomorphata</taxon>
        <taxon>Gobiaria</taxon>
        <taxon>Gobiiformes</taxon>
        <taxon>Gobioidei</taxon>
        <taxon>Gobiidae</taxon>
        <taxon>Gobiinae</taxon>
        <taxon>Knipowitschia</taxon>
    </lineage>
</organism>
<reference evidence="1 2" key="1">
    <citation type="submission" date="2024-04" db="EMBL/GenBank/DDBJ databases">
        <authorList>
            <person name="Waldvogel A.-M."/>
            <person name="Schoenle A."/>
        </authorList>
    </citation>
    <scope>NUCLEOTIDE SEQUENCE [LARGE SCALE GENOMIC DNA]</scope>
</reference>
<gene>
    <name evidence="1" type="ORF">KC01_LOCUS21979</name>
</gene>
<keyword evidence="2" id="KW-1185">Reference proteome</keyword>
<dbReference type="AlphaFoldDB" id="A0AAV2KXL9"/>
<proteinExistence type="predicted"/>
<dbReference type="EMBL" id="OZ035824">
    <property type="protein sequence ID" value="CAL1592770.1"/>
    <property type="molecule type" value="Genomic_DNA"/>
</dbReference>
<sequence>MRKSAIQREPAGRLLHRHGLTSVRLGYIPPGCAHPPPTRMRGTFTHNHKVPSPCVKDVRGGCACPRCVDCRLECVEIVLLSTRSTWLWLEDTRHLAATVGTGASK</sequence>